<dbReference type="AlphaFoldDB" id="A0A1Y1I613"/>
<dbReference type="Pfam" id="PF12906">
    <property type="entry name" value="RINGv"/>
    <property type="match status" value="1"/>
</dbReference>
<dbReference type="InterPro" id="IPR013083">
    <property type="entry name" value="Znf_RING/FYVE/PHD"/>
</dbReference>
<gene>
    <name evidence="7" type="ORF">KFL_002090010</name>
</gene>
<evidence type="ECO:0000256" key="1">
    <source>
        <dbReference type="ARBA" id="ARBA00022723"/>
    </source>
</evidence>
<evidence type="ECO:0000313" key="7">
    <source>
        <dbReference type="EMBL" id="GAQ84849.1"/>
    </source>
</evidence>
<evidence type="ECO:0000313" key="8">
    <source>
        <dbReference type="Proteomes" id="UP000054558"/>
    </source>
</evidence>
<feature type="transmembrane region" description="Helical" evidence="5">
    <location>
        <begin position="479"/>
        <end position="496"/>
    </location>
</feature>
<dbReference type="PANTHER" id="PTHR46214:SF12">
    <property type="entry name" value="RING_FYVE_PHD ZINC FINGER SUPERFAMILY PROTEIN"/>
    <property type="match status" value="1"/>
</dbReference>
<dbReference type="InterPro" id="IPR011016">
    <property type="entry name" value="Znf_RING-CH"/>
</dbReference>
<feature type="region of interest" description="Disordered" evidence="4">
    <location>
        <begin position="1"/>
        <end position="56"/>
    </location>
</feature>
<keyword evidence="5" id="KW-0472">Membrane</keyword>
<dbReference type="EMBL" id="DF237158">
    <property type="protein sequence ID" value="GAQ84849.1"/>
    <property type="molecule type" value="Genomic_DNA"/>
</dbReference>
<dbReference type="OrthoDB" id="1900797at2759"/>
<keyword evidence="8" id="KW-1185">Reference proteome</keyword>
<feature type="region of interest" description="Disordered" evidence="4">
    <location>
        <begin position="178"/>
        <end position="259"/>
    </location>
</feature>
<name>A0A1Y1I613_KLENI</name>
<accession>A0A1Y1I613</accession>
<feature type="compositionally biased region" description="Polar residues" evidence="4">
    <location>
        <begin position="217"/>
        <end position="226"/>
    </location>
</feature>
<keyword evidence="5" id="KW-0812">Transmembrane</keyword>
<evidence type="ECO:0000256" key="5">
    <source>
        <dbReference type="SAM" id="Phobius"/>
    </source>
</evidence>
<feature type="compositionally biased region" description="Low complexity" evidence="4">
    <location>
        <begin position="228"/>
        <end position="253"/>
    </location>
</feature>
<feature type="compositionally biased region" description="Basic and acidic residues" evidence="4">
    <location>
        <begin position="9"/>
        <end position="26"/>
    </location>
</feature>
<dbReference type="Proteomes" id="UP000054558">
    <property type="component" value="Unassembled WGS sequence"/>
</dbReference>
<feature type="transmembrane region" description="Helical" evidence="5">
    <location>
        <begin position="447"/>
        <end position="467"/>
    </location>
</feature>
<dbReference type="Gene3D" id="3.30.40.10">
    <property type="entry name" value="Zinc/RING finger domain, C3HC4 (zinc finger)"/>
    <property type="match status" value="1"/>
</dbReference>
<sequence length="510" mass="54126">MPVMSSETSDSKDAHRESISDAHSGHENVGVPCSSGELSSAPGSPAAKEVAWSEEEEEEEEKVCRVCCCQEPDPAGEEALAVLEITSHIPLLEEQFEEARRRRSLSRDSVKGLRPTDSFAAIVERPAPARGSFRGLAADLARRIFQKEEGPAAGDGGPALRRASSLSCGVPQQGVLRSWSLPRPGAEHGVDLEQGVKPSERLPKQTAKPTPEAIQDDIQQTGSVGQQAAEAAAPPGPMASAPASEAPAGDPPAEVVPGMPRGRSQLLQLGCHCQGDLALCHYACFLRWVVSRGPSAAHCDNQCEICGQPATSVSQADINTINSALRHRRRLTAGQREGRSAPVELLVPELAGGDPSVAESEADARALIGAAAWFDPLNRGGGDARSFGRTLQVDRAHPAPAEVSMLTHSTRWAVEILGVALATALLTLTLSRLFVDVLPQNQVRFGLHYILSAIIAFVAVIWFRVVAIPRLRSGPARSGAIVMCIWLMVLGVWFSGTKPPDRTSGSGRGP</sequence>
<feature type="transmembrane region" description="Helical" evidence="5">
    <location>
        <begin position="412"/>
        <end position="435"/>
    </location>
</feature>
<proteinExistence type="predicted"/>
<evidence type="ECO:0000256" key="4">
    <source>
        <dbReference type="SAM" id="MobiDB-lite"/>
    </source>
</evidence>
<organism evidence="7 8">
    <name type="scientific">Klebsormidium nitens</name>
    <name type="common">Green alga</name>
    <name type="synonym">Ulothrix nitens</name>
    <dbReference type="NCBI Taxonomy" id="105231"/>
    <lineage>
        <taxon>Eukaryota</taxon>
        <taxon>Viridiplantae</taxon>
        <taxon>Streptophyta</taxon>
        <taxon>Klebsormidiophyceae</taxon>
        <taxon>Klebsormidiales</taxon>
        <taxon>Klebsormidiaceae</taxon>
        <taxon>Klebsormidium</taxon>
    </lineage>
</organism>
<dbReference type="STRING" id="105231.A0A1Y1I613"/>
<evidence type="ECO:0000259" key="6">
    <source>
        <dbReference type="SMART" id="SM00744"/>
    </source>
</evidence>
<keyword evidence="3" id="KW-0862">Zinc</keyword>
<keyword evidence="1" id="KW-0479">Metal-binding</keyword>
<dbReference type="SMART" id="SM00744">
    <property type="entry name" value="RINGv"/>
    <property type="match status" value="1"/>
</dbReference>
<keyword evidence="2" id="KW-0863">Zinc-finger</keyword>
<keyword evidence="5" id="KW-1133">Transmembrane helix</keyword>
<evidence type="ECO:0000256" key="2">
    <source>
        <dbReference type="ARBA" id="ARBA00022771"/>
    </source>
</evidence>
<protein>
    <recommendedName>
        <fullName evidence="6">RING-CH-type domain-containing protein</fullName>
    </recommendedName>
</protein>
<dbReference type="GO" id="GO:0008270">
    <property type="term" value="F:zinc ion binding"/>
    <property type="evidence" value="ECO:0007669"/>
    <property type="project" value="UniProtKB-KW"/>
</dbReference>
<dbReference type="PANTHER" id="PTHR46214">
    <property type="entry name" value="ZINC FINGER, RING-CH-TYPE"/>
    <property type="match status" value="1"/>
</dbReference>
<dbReference type="SUPFAM" id="SSF57850">
    <property type="entry name" value="RING/U-box"/>
    <property type="match status" value="1"/>
</dbReference>
<evidence type="ECO:0000256" key="3">
    <source>
        <dbReference type="ARBA" id="ARBA00022833"/>
    </source>
</evidence>
<reference evidence="7 8" key="1">
    <citation type="journal article" date="2014" name="Nat. Commun.">
        <title>Klebsormidium flaccidum genome reveals primary factors for plant terrestrial adaptation.</title>
        <authorList>
            <person name="Hori K."/>
            <person name="Maruyama F."/>
            <person name="Fujisawa T."/>
            <person name="Togashi T."/>
            <person name="Yamamoto N."/>
            <person name="Seo M."/>
            <person name="Sato S."/>
            <person name="Yamada T."/>
            <person name="Mori H."/>
            <person name="Tajima N."/>
            <person name="Moriyama T."/>
            <person name="Ikeuchi M."/>
            <person name="Watanabe M."/>
            <person name="Wada H."/>
            <person name="Kobayashi K."/>
            <person name="Saito M."/>
            <person name="Masuda T."/>
            <person name="Sasaki-Sekimoto Y."/>
            <person name="Mashiguchi K."/>
            <person name="Awai K."/>
            <person name="Shimojima M."/>
            <person name="Masuda S."/>
            <person name="Iwai M."/>
            <person name="Nobusawa T."/>
            <person name="Narise T."/>
            <person name="Kondo S."/>
            <person name="Saito H."/>
            <person name="Sato R."/>
            <person name="Murakawa M."/>
            <person name="Ihara Y."/>
            <person name="Oshima-Yamada Y."/>
            <person name="Ohtaka K."/>
            <person name="Satoh M."/>
            <person name="Sonobe K."/>
            <person name="Ishii M."/>
            <person name="Ohtani R."/>
            <person name="Kanamori-Sato M."/>
            <person name="Honoki R."/>
            <person name="Miyazaki D."/>
            <person name="Mochizuki H."/>
            <person name="Umetsu J."/>
            <person name="Higashi K."/>
            <person name="Shibata D."/>
            <person name="Kamiya Y."/>
            <person name="Sato N."/>
            <person name="Nakamura Y."/>
            <person name="Tabata S."/>
            <person name="Ida S."/>
            <person name="Kurokawa K."/>
            <person name="Ohta H."/>
        </authorList>
    </citation>
    <scope>NUCLEOTIDE SEQUENCE [LARGE SCALE GENOMIC DNA]</scope>
    <source>
        <strain evidence="7 8">NIES-2285</strain>
    </source>
</reference>
<feature type="domain" description="RING-CH-type" evidence="6">
    <location>
        <begin position="261"/>
        <end position="307"/>
    </location>
</feature>